<dbReference type="Proteomes" id="UP000286270">
    <property type="component" value="Unassembled WGS sequence"/>
</dbReference>
<sequence>MGNFEYLYTKSAILLFALFVNTGVYSNCVELCPSGREIHVSSSRGNQSFDKMGGLPVSLKEDCRGKRRKGMITSCPAPIEFEAKGLQMIKIFCEDEKVVL</sequence>
<evidence type="ECO:0000313" key="2">
    <source>
        <dbReference type="Proteomes" id="UP000286270"/>
    </source>
</evidence>
<accession>A0A412YQ73</accession>
<proteinExistence type="predicted"/>
<reference evidence="1 2" key="1">
    <citation type="submission" date="2018-08" db="EMBL/GenBank/DDBJ databases">
        <title>A genome reference for cultivated species of the human gut microbiota.</title>
        <authorList>
            <person name="Zou Y."/>
            <person name="Xue W."/>
            <person name="Luo G."/>
        </authorList>
    </citation>
    <scope>NUCLEOTIDE SEQUENCE [LARGE SCALE GENOMIC DNA]</scope>
    <source>
        <strain evidence="1 2">AF14-26</strain>
    </source>
</reference>
<organism evidence="1 2">
    <name type="scientific">Bacteroides fragilis</name>
    <dbReference type="NCBI Taxonomy" id="817"/>
    <lineage>
        <taxon>Bacteria</taxon>
        <taxon>Pseudomonadati</taxon>
        <taxon>Bacteroidota</taxon>
        <taxon>Bacteroidia</taxon>
        <taxon>Bacteroidales</taxon>
        <taxon>Bacteroidaceae</taxon>
        <taxon>Bacteroides</taxon>
    </lineage>
</organism>
<protein>
    <submittedName>
        <fullName evidence="1">Uncharacterized protein</fullName>
    </submittedName>
</protein>
<comment type="caution">
    <text evidence="1">The sequence shown here is derived from an EMBL/GenBank/DDBJ whole genome shotgun (WGS) entry which is preliminary data.</text>
</comment>
<evidence type="ECO:0000313" key="1">
    <source>
        <dbReference type="EMBL" id="RGV59675.1"/>
    </source>
</evidence>
<dbReference type="EMBL" id="QRZH01000001">
    <property type="protein sequence ID" value="RGV59675.1"/>
    <property type="molecule type" value="Genomic_DNA"/>
</dbReference>
<gene>
    <name evidence="1" type="ORF">DWW08_00770</name>
</gene>
<name>A0A412YQ73_BACFG</name>
<dbReference type="AlphaFoldDB" id="A0A412YQ73"/>